<evidence type="ECO:0000313" key="2">
    <source>
        <dbReference type="EMBL" id="KYO51310.1"/>
    </source>
</evidence>
<gene>
    <name evidence="2" type="ORF">AUP44_09600</name>
</gene>
<protein>
    <submittedName>
        <fullName evidence="2">Uncharacterized protein</fullName>
    </submittedName>
</protein>
<dbReference type="EMBL" id="LPZR01000176">
    <property type="protein sequence ID" value="KYO51310.1"/>
    <property type="molecule type" value="Genomic_DNA"/>
</dbReference>
<dbReference type="GeneID" id="97239507"/>
<accession>A0A162KHV0</accession>
<dbReference type="AlphaFoldDB" id="A0A162KHV0"/>
<organism evidence="2 3">
    <name type="scientific">Tistrella mobilis</name>
    <dbReference type="NCBI Taxonomy" id="171437"/>
    <lineage>
        <taxon>Bacteria</taxon>
        <taxon>Pseudomonadati</taxon>
        <taxon>Pseudomonadota</taxon>
        <taxon>Alphaproteobacteria</taxon>
        <taxon>Geminicoccales</taxon>
        <taxon>Geminicoccaceae</taxon>
        <taxon>Tistrella</taxon>
    </lineage>
</organism>
<name>A0A162KHV0_9PROT</name>
<proteinExistence type="predicted"/>
<dbReference type="RefSeq" id="WP_062766582.1">
    <property type="nucleotide sequence ID" value="NZ_CP121043.1"/>
</dbReference>
<evidence type="ECO:0000256" key="1">
    <source>
        <dbReference type="SAM" id="MobiDB-lite"/>
    </source>
</evidence>
<comment type="caution">
    <text evidence="2">The sequence shown here is derived from an EMBL/GenBank/DDBJ whole genome shotgun (WGS) entry which is preliminary data.</text>
</comment>
<feature type="region of interest" description="Disordered" evidence="1">
    <location>
        <begin position="1"/>
        <end position="54"/>
    </location>
</feature>
<feature type="region of interest" description="Disordered" evidence="1">
    <location>
        <begin position="72"/>
        <end position="96"/>
    </location>
</feature>
<evidence type="ECO:0000313" key="3">
    <source>
        <dbReference type="Proteomes" id="UP000075787"/>
    </source>
</evidence>
<feature type="compositionally biased region" description="Basic and acidic residues" evidence="1">
    <location>
        <begin position="1"/>
        <end position="30"/>
    </location>
</feature>
<reference evidence="2 3" key="1">
    <citation type="submission" date="2015-12" db="EMBL/GenBank/DDBJ databases">
        <title>Genome sequence of Tistrella mobilis MCCC 1A02139.</title>
        <authorList>
            <person name="Lu L."/>
            <person name="Lai Q."/>
            <person name="Shao Z."/>
            <person name="Qian P."/>
        </authorList>
    </citation>
    <scope>NUCLEOTIDE SEQUENCE [LARGE SCALE GENOMIC DNA]</scope>
    <source>
        <strain evidence="2 3">MCCC 1A02139</strain>
    </source>
</reference>
<dbReference type="Proteomes" id="UP000075787">
    <property type="component" value="Unassembled WGS sequence"/>
</dbReference>
<sequence>MVDQKNDGPARGDEDRARWAGERSARERWARNGGMDGEAGPLRSSRIPGRTEVIPPRLRQLAHELADALEEARRRRNLADQPQGAKTPEGDEGEER</sequence>